<gene>
    <name evidence="3" type="ORF">CYMTET_11561</name>
</gene>
<comment type="caution">
    <text evidence="3">The sequence shown here is derived from an EMBL/GenBank/DDBJ whole genome shotgun (WGS) entry which is preliminary data.</text>
</comment>
<dbReference type="Proteomes" id="UP001190700">
    <property type="component" value="Unassembled WGS sequence"/>
</dbReference>
<name>A0AAE0GM99_9CHLO</name>
<feature type="region of interest" description="Disordered" evidence="2">
    <location>
        <begin position="197"/>
        <end position="222"/>
    </location>
</feature>
<keyword evidence="1" id="KW-0175">Coiled coil</keyword>
<evidence type="ECO:0000256" key="2">
    <source>
        <dbReference type="SAM" id="MobiDB-lite"/>
    </source>
</evidence>
<accession>A0AAE0GM99</accession>
<keyword evidence="4" id="KW-1185">Reference proteome</keyword>
<proteinExistence type="predicted"/>
<evidence type="ECO:0000313" key="3">
    <source>
        <dbReference type="EMBL" id="KAK3280602.1"/>
    </source>
</evidence>
<reference evidence="3 4" key="1">
    <citation type="journal article" date="2015" name="Genome Biol. Evol.">
        <title>Comparative Genomics of a Bacterivorous Green Alga Reveals Evolutionary Causalities and Consequences of Phago-Mixotrophic Mode of Nutrition.</title>
        <authorList>
            <person name="Burns J.A."/>
            <person name="Paasch A."/>
            <person name="Narechania A."/>
            <person name="Kim E."/>
        </authorList>
    </citation>
    <scope>NUCLEOTIDE SEQUENCE [LARGE SCALE GENOMIC DNA]</scope>
    <source>
        <strain evidence="3 4">PLY_AMNH</strain>
    </source>
</reference>
<dbReference type="EMBL" id="LGRX02004335">
    <property type="protein sequence ID" value="KAK3280602.1"/>
    <property type="molecule type" value="Genomic_DNA"/>
</dbReference>
<organism evidence="3 4">
    <name type="scientific">Cymbomonas tetramitiformis</name>
    <dbReference type="NCBI Taxonomy" id="36881"/>
    <lineage>
        <taxon>Eukaryota</taxon>
        <taxon>Viridiplantae</taxon>
        <taxon>Chlorophyta</taxon>
        <taxon>Pyramimonadophyceae</taxon>
        <taxon>Pyramimonadales</taxon>
        <taxon>Pyramimonadaceae</taxon>
        <taxon>Cymbomonas</taxon>
    </lineage>
</organism>
<evidence type="ECO:0000313" key="4">
    <source>
        <dbReference type="Proteomes" id="UP001190700"/>
    </source>
</evidence>
<feature type="compositionally biased region" description="Polar residues" evidence="2">
    <location>
        <begin position="205"/>
        <end position="217"/>
    </location>
</feature>
<dbReference type="AlphaFoldDB" id="A0AAE0GM99"/>
<protein>
    <submittedName>
        <fullName evidence="3">Uncharacterized protein</fullName>
    </submittedName>
</protein>
<evidence type="ECO:0000256" key="1">
    <source>
        <dbReference type="SAM" id="Coils"/>
    </source>
</evidence>
<sequence length="424" mass="48999">MKRICQYVLKFPPGRGKVDAVSSSVSARVRRKRLQKLPVFTLATLIRLSWCEARASSFRKMDPQPEDQESSAETFEVILTPREEAFPEDDTELGKLAHIRQRMEQAHQEEVKRIMAKVQEIERATEKMQLDYDRQISGLETELQQKENAYAVVYNQRKVFKNMNQELQQAMMEQSRQYEGKLTALENFGLMSPMVSPRVPGDASPRQSPLRASTGSTGLIERAGSDLTPQKKAYMERINTLQNKLHIQQIKQAEVATSVQSERVSLQERYETRIAMLQTNMSKQQQEYEEKIAILQQELSLNLAEDVSPDHELVNLNHELQAENHEQTERIVALEMSLADLGGEHGRQQAIVKEFEAEAASLREELHARATKWKEEERKMESVHRQELQDMEMQILKLKKQTGLNQRMCSWMPIPPAWYCMESA</sequence>
<feature type="coiled-coil region" evidence="1">
    <location>
        <begin position="267"/>
        <end position="401"/>
    </location>
</feature>